<accession>A0A1F5HB26</accession>
<comment type="subcellular location">
    <subcellularLocation>
        <location evidence="1">Endoplasmic reticulum membrane</location>
        <topology evidence="1">Multi-pass membrane protein</topology>
    </subcellularLocation>
</comment>
<keyword evidence="3" id="KW-0337">GPI-anchor biosynthesis</keyword>
<evidence type="ECO:0000256" key="7">
    <source>
        <dbReference type="ARBA" id="ARBA00022824"/>
    </source>
</evidence>
<feature type="transmembrane region" description="Helical" evidence="10">
    <location>
        <begin position="269"/>
        <end position="292"/>
    </location>
</feature>
<feature type="transmembrane region" description="Helical" evidence="10">
    <location>
        <begin position="322"/>
        <end position="338"/>
    </location>
</feature>
<dbReference type="Proteomes" id="UP000176751">
    <property type="component" value="Unassembled WGS sequence"/>
</dbReference>
<feature type="transmembrane region" description="Helical" evidence="10">
    <location>
        <begin position="173"/>
        <end position="194"/>
    </location>
</feature>
<evidence type="ECO:0000256" key="5">
    <source>
        <dbReference type="ARBA" id="ARBA00022679"/>
    </source>
</evidence>
<sequence length="367" mass="41826">MRTKVIKKLIFLFIIWRLLLLGVAYLSPIIIPQFGARFPYFEGRLISSGLPHFIWSFGNFDGVHYLGIAQDEYAYQFTQAFFPLYPILIKLFSYLTSYSLLVSGFLISNLAFLCGLVIFFKLTKEVYDEKIAFWSCLFLLSFPTSFFFGSIYTEGLFFLLIISSFYLFYKKKIIFASIVGSFASATRLAGIFLAPSLALRRDFKTLIPILIAPSGLIAYILYLQIKFHNPLYFLSAQPVFGQERMTTGIVLLPQVFWRYSKILLTTNGLVLANAAFELSSTIFALAVLFIGFKKVRSEWLVFSLLAVLVPTLTGTLASMPRYILVAFPIYIILAAIKNTMIKSMILIIFLFLLIISTIFFTQGYWVA</sequence>
<dbReference type="GO" id="GO:0000009">
    <property type="term" value="F:alpha-1,6-mannosyltransferase activity"/>
    <property type="evidence" value="ECO:0007669"/>
    <property type="project" value="InterPro"/>
</dbReference>
<keyword evidence="6 10" id="KW-0812">Transmembrane</keyword>
<gene>
    <name evidence="11" type="ORF">A2196_00865</name>
</gene>
<evidence type="ECO:0000256" key="3">
    <source>
        <dbReference type="ARBA" id="ARBA00022502"/>
    </source>
</evidence>
<protein>
    <recommendedName>
        <fullName evidence="13">Glycosyltransferase RgtA/B/C/D-like domain-containing protein</fullName>
    </recommendedName>
</protein>
<dbReference type="InterPro" id="IPR007315">
    <property type="entry name" value="PIG-V/Gpi18"/>
</dbReference>
<dbReference type="GO" id="GO:0006506">
    <property type="term" value="P:GPI anchor biosynthetic process"/>
    <property type="evidence" value="ECO:0007669"/>
    <property type="project" value="UniProtKB-UniPathway"/>
</dbReference>
<name>A0A1F5HB26_9BACT</name>
<evidence type="ECO:0000313" key="11">
    <source>
        <dbReference type="EMBL" id="OGE01245.1"/>
    </source>
</evidence>
<evidence type="ECO:0000256" key="8">
    <source>
        <dbReference type="ARBA" id="ARBA00022989"/>
    </source>
</evidence>
<feature type="transmembrane region" description="Helical" evidence="10">
    <location>
        <begin position="299"/>
        <end position="316"/>
    </location>
</feature>
<evidence type="ECO:0000256" key="2">
    <source>
        <dbReference type="ARBA" id="ARBA00004687"/>
    </source>
</evidence>
<dbReference type="PANTHER" id="PTHR12468:SF2">
    <property type="entry name" value="GPI MANNOSYLTRANSFERASE 2"/>
    <property type="match status" value="1"/>
</dbReference>
<evidence type="ECO:0000313" key="12">
    <source>
        <dbReference type="Proteomes" id="UP000176751"/>
    </source>
</evidence>
<feature type="transmembrane region" description="Helical" evidence="10">
    <location>
        <begin position="98"/>
        <end position="119"/>
    </location>
</feature>
<comment type="pathway">
    <text evidence="2">Glycolipid biosynthesis; glycosylphosphatidylinositol-anchor biosynthesis.</text>
</comment>
<evidence type="ECO:0000256" key="6">
    <source>
        <dbReference type="ARBA" id="ARBA00022692"/>
    </source>
</evidence>
<dbReference type="GO" id="GO:0031501">
    <property type="term" value="C:mannosyltransferase complex"/>
    <property type="evidence" value="ECO:0007669"/>
    <property type="project" value="TreeGrafter"/>
</dbReference>
<feature type="transmembrane region" description="Helical" evidence="10">
    <location>
        <begin position="345"/>
        <end position="365"/>
    </location>
</feature>
<keyword evidence="5" id="KW-0808">Transferase</keyword>
<dbReference type="STRING" id="1797737.A2196_00865"/>
<evidence type="ECO:0000256" key="9">
    <source>
        <dbReference type="ARBA" id="ARBA00023136"/>
    </source>
</evidence>
<dbReference type="UniPathway" id="UPA00196"/>
<dbReference type="EMBL" id="MFCA01000029">
    <property type="protein sequence ID" value="OGE01245.1"/>
    <property type="molecule type" value="Genomic_DNA"/>
</dbReference>
<evidence type="ECO:0008006" key="13">
    <source>
        <dbReference type="Google" id="ProtNLM"/>
    </source>
</evidence>
<comment type="caution">
    <text evidence="11">The sequence shown here is derived from an EMBL/GenBank/DDBJ whole genome shotgun (WGS) entry which is preliminary data.</text>
</comment>
<dbReference type="PANTHER" id="PTHR12468">
    <property type="entry name" value="GPI MANNOSYLTRANSFERASE 2"/>
    <property type="match status" value="1"/>
</dbReference>
<dbReference type="GO" id="GO:0016020">
    <property type="term" value="C:membrane"/>
    <property type="evidence" value="ECO:0007669"/>
    <property type="project" value="GOC"/>
</dbReference>
<evidence type="ECO:0000256" key="1">
    <source>
        <dbReference type="ARBA" id="ARBA00004477"/>
    </source>
</evidence>
<feature type="transmembrane region" description="Helical" evidence="10">
    <location>
        <begin position="9"/>
        <end position="31"/>
    </location>
</feature>
<keyword evidence="4" id="KW-0328">Glycosyltransferase</keyword>
<reference evidence="11 12" key="1">
    <citation type="journal article" date="2016" name="Nat. Commun.">
        <title>Thousands of microbial genomes shed light on interconnected biogeochemical processes in an aquifer system.</title>
        <authorList>
            <person name="Anantharaman K."/>
            <person name="Brown C.T."/>
            <person name="Hug L.A."/>
            <person name="Sharon I."/>
            <person name="Castelle C.J."/>
            <person name="Probst A.J."/>
            <person name="Thomas B.C."/>
            <person name="Singh A."/>
            <person name="Wilkins M.J."/>
            <person name="Karaoz U."/>
            <person name="Brodie E.L."/>
            <person name="Williams K.H."/>
            <person name="Hubbard S.S."/>
            <person name="Banfield J.F."/>
        </authorList>
    </citation>
    <scope>NUCLEOTIDE SEQUENCE [LARGE SCALE GENOMIC DNA]</scope>
</reference>
<keyword evidence="7" id="KW-0256">Endoplasmic reticulum</keyword>
<dbReference type="Pfam" id="PF04188">
    <property type="entry name" value="Mannosyl_trans2"/>
    <property type="match status" value="1"/>
</dbReference>
<feature type="transmembrane region" description="Helical" evidence="10">
    <location>
        <begin position="206"/>
        <end position="225"/>
    </location>
</feature>
<keyword evidence="8 10" id="KW-1133">Transmembrane helix</keyword>
<evidence type="ECO:0000256" key="4">
    <source>
        <dbReference type="ARBA" id="ARBA00022676"/>
    </source>
</evidence>
<keyword evidence="9 10" id="KW-0472">Membrane</keyword>
<evidence type="ECO:0000256" key="10">
    <source>
        <dbReference type="SAM" id="Phobius"/>
    </source>
</evidence>
<feature type="transmembrane region" description="Helical" evidence="10">
    <location>
        <begin position="131"/>
        <end position="153"/>
    </location>
</feature>
<dbReference type="GO" id="GO:0004376">
    <property type="term" value="F:GPI mannosyltransferase activity"/>
    <property type="evidence" value="ECO:0007669"/>
    <property type="project" value="InterPro"/>
</dbReference>
<organism evidence="11 12">
    <name type="scientific">Candidatus Curtissbacteria bacterium RIFOXYA1_FULL_41_14</name>
    <dbReference type="NCBI Taxonomy" id="1797737"/>
    <lineage>
        <taxon>Bacteria</taxon>
        <taxon>Candidatus Curtissiibacteriota</taxon>
    </lineage>
</organism>
<proteinExistence type="predicted"/>
<dbReference type="AlphaFoldDB" id="A0A1F5HB26"/>